<keyword evidence="2" id="KW-0472">Membrane</keyword>
<dbReference type="EMBL" id="BK014829">
    <property type="protein sequence ID" value="DAD77619.1"/>
    <property type="molecule type" value="Genomic_DNA"/>
</dbReference>
<feature type="transmembrane region" description="Helical" evidence="2">
    <location>
        <begin position="380"/>
        <end position="413"/>
    </location>
</feature>
<feature type="coiled-coil region" evidence="1">
    <location>
        <begin position="14"/>
        <end position="41"/>
    </location>
</feature>
<sequence length="653" mass="68667">MADGEVVFEATISDKKLHQELNKVKSNIESLQKEFNRLGDQKTPMEDRLRNIGAELDAAKQVLADMRTAPKGTYEKIDVSEQAERVRMLQSEFNKTANSIDKLNEKLKKTGDKISDAKTQAVELTQQIEGRAKGAGLRNATEAAADSMKVFGQRLKSVVRSALVFTVITQALTKVRDWVKNVVMVNSDARESIAQLKGALLTLAQPLVSVIVPAFTLLVKVITAVVSQITRLVALISGKSVKATANSAKALNKETSALKGTGSAAKKAASQLAAFDEINQISTDTANDAGGGATADAITPDFSYMDDISDRLKKIADAVMLIAAGLALWKIGSSLPGELGKILTKLGGILIAVGGLILLWDGLSDAWNNGVNWGNLLEMLAGTAALAVGLAIAFGKVGAGIGLVVAGAAMIITAFKDICDNGANLQNTLLLIAGIVATGLGFFFLTGSVIPLVIAGIASVVTAALALTGNLTEFARNLKDNILGGIIQFIKGVFTGNWKSAWEGVKKVFSGIWNSIVIIAESAINAVIKGLNWLISKINTIKFTVPSWVPGVGGKSIGGHISSLSEVRLPRLATGAVIPPNKEFLAVLGDQKSGTNIETPLATMVDAFKQAMAESGGGATTVVIQLDGKEIARSTVKNINNMTRAAGKPVLLY</sequence>
<dbReference type="Gene3D" id="1.10.287.1490">
    <property type="match status" value="1"/>
</dbReference>
<keyword evidence="2" id="KW-1133">Transmembrane helix</keyword>
<feature type="transmembrane region" description="Helical" evidence="2">
    <location>
        <begin position="425"/>
        <end position="444"/>
    </location>
</feature>
<feature type="transmembrane region" description="Helical" evidence="2">
    <location>
        <begin position="343"/>
        <end position="360"/>
    </location>
</feature>
<protein>
    <submittedName>
        <fullName evidence="3">Minor tail protein</fullName>
    </submittedName>
</protein>
<feature type="transmembrane region" description="Helical" evidence="2">
    <location>
        <begin position="450"/>
        <end position="469"/>
    </location>
</feature>
<keyword evidence="1" id="KW-0175">Coiled coil</keyword>
<evidence type="ECO:0000313" key="3">
    <source>
        <dbReference type="EMBL" id="DAD77619.1"/>
    </source>
</evidence>
<accession>A0A8S5M6H5</accession>
<feature type="coiled-coil region" evidence="1">
    <location>
        <begin position="86"/>
        <end position="127"/>
    </location>
</feature>
<feature type="transmembrane region" description="Helical" evidence="2">
    <location>
        <begin position="315"/>
        <end position="331"/>
    </location>
</feature>
<name>A0A8S5M6H5_9CAUD</name>
<evidence type="ECO:0000256" key="1">
    <source>
        <dbReference type="SAM" id="Coils"/>
    </source>
</evidence>
<keyword evidence="2" id="KW-0812">Transmembrane</keyword>
<evidence type="ECO:0000256" key="2">
    <source>
        <dbReference type="SAM" id="Phobius"/>
    </source>
</evidence>
<proteinExistence type="predicted"/>
<reference evidence="3" key="1">
    <citation type="journal article" date="2021" name="Proc. Natl. Acad. Sci. U.S.A.">
        <title>A Catalog of Tens of Thousands of Viruses from Human Metagenomes Reveals Hidden Associations with Chronic Diseases.</title>
        <authorList>
            <person name="Tisza M.J."/>
            <person name="Buck C.B."/>
        </authorList>
    </citation>
    <scope>NUCLEOTIDE SEQUENCE</scope>
    <source>
        <strain evidence="3">CtH1110</strain>
    </source>
</reference>
<organism evidence="3">
    <name type="scientific">Siphoviridae sp. ctH1110</name>
    <dbReference type="NCBI Taxonomy" id="2826226"/>
    <lineage>
        <taxon>Viruses</taxon>
        <taxon>Duplodnaviria</taxon>
        <taxon>Heunggongvirae</taxon>
        <taxon>Uroviricota</taxon>
        <taxon>Caudoviricetes</taxon>
    </lineage>
</organism>